<dbReference type="PROSITE" id="PS50903">
    <property type="entry name" value="RUBREDOXIN_LIKE"/>
    <property type="match status" value="1"/>
</dbReference>
<evidence type="ECO:0000256" key="5">
    <source>
        <dbReference type="ARBA" id="ARBA00023004"/>
    </source>
</evidence>
<dbReference type="RefSeq" id="WP_092614353.1">
    <property type="nucleotide sequence ID" value="NZ_FNCV01000001.1"/>
</dbReference>
<keyword evidence="3" id="KW-0479">Metal-binding</keyword>
<feature type="signal peptide" evidence="6">
    <location>
        <begin position="1"/>
        <end position="33"/>
    </location>
</feature>
<dbReference type="PROSITE" id="PS51318">
    <property type="entry name" value="TAT"/>
    <property type="match status" value="1"/>
</dbReference>
<dbReference type="GO" id="GO:0043448">
    <property type="term" value="P:alkane catabolic process"/>
    <property type="evidence" value="ECO:0007669"/>
    <property type="project" value="TreeGrafter"/>
</dbReference>
<dbReference type="CDD" id="cd00730">
    <property type="entry name" value="rubredoxin"/>
    <property type="match status" value="1"/>
</dbReference>
<proteinExistence type="predicted"/>
<feature type="chain" id="PRO_5011478079" evidence="6">
    <location>
        <begin position="34"/>
        <end position="108"/>
    </location>
</feature>
<evidence type="ECO:0000256" key="2">
    <source>
        <dbReference type="ARBA" id="ARBA00022448"/>
    </source>
</evidence>
<dbReference type="PANTHER" id="PTHR47627:SF1">
    <property type="entry name" value="RUBREDOXIN-1-RELATED"/>
    <property type="match status" value="1"/>
</dbReference>
<dbReference type="InterPro" id="IPR018527">
    <property type="entry name" value="Rubredoxin_Fe_BS"/>
</dbReference>
<dbReference type="Proteomes" id="UP000217076">
    <property type="component" value="Unassembled WGS sequence"/>
</dbReference>
<dbReference type="AlphaFoldDB" id="A0A1G7UHU3"/>
<evidence type="ECO:0000259" key="7">
    <source>
        <dbReference type="PROSITE" id="PS50903"/>
    </source>
</evidence>
<sequence length="108" mass="11633">MSRIDPARRRLLVGLPALLAGVATGLGAGPARAAAKSATKPAYDPLNQVWRCTFNECDPYFYVPAKGDPENIVGSHPIPPGTAFEDLPKDWLCPVCGAPRSWFIKEKA</sequence>
<gene>
    <name evidence="8" type="ORF">SAMN05421742_101334</name>
</gene>
<dbReference type="OrthoDB" id="9808980at2"/>
<dbReference type="STRING" id="83401.SAMN05421742_101334"/>
<evidence type="ECO:0000256" key="3">
    <source>
        <dbReference type="ARBA" id="ARBA00022723"/>
    </source>
</evidence>
<evidence type="ECO:0000256" key="1">
    <source>
        <dbReference type="ARBA" id="ARBA00001965"/>
    </source>
</evidence>
<dbReference type="Pfam" id="PF00301">
    <property type="entry name" value="Rubredoxin"/>
    <property type="match status" value="1"/>
</dbReference>
<organism evidence="8 9">
    <name type="scientific">Roseospirillum parvum</name>
    <dbReference type="NCBI Taxonomy" id="83401"/>
    <lineage>
        <taxon>Bacteria</taxon>
        <taxon>Pseudomonadati</taxon>
        <taxon>Pseudomonadota</taxon>
        <taxon>Alphaproteobacteria</taxon>
        <taxon>Rhodospirillales</taxon>
        <taxon>Rhodospirillaceae</taxon>
        <taxon>Roseospirillum</taxon>
    </lineage>
</organism>
<comment type="cofactor">
    <cofactor evidence="1">
        <name>Fe(3+)</name>
        <dbReference type="ChEBI" id="CHEBI:29034"/>
    </cofactor>
</comment>
<evidence type="ECO:0000313" key="8">
    <source>
        <dbReference type="EMBL" id="SDG47074.1"/>
    </source>
</evidence>
<dbReference type="InterPro" id="IPR024934">
    <property type="entry name" value="Rubredoxin-like_dom"/>
</dbReference>
<dbReference type="GO" id="GO:0005506">
    <property type="term" value="F:iron ion binding"/>
    <property type="evidence" value="ECO:0007669"/>
    <property type="project" value="InterPro"/>
</dbReference>
<dbReference type="SUPFAM" id="SSF57802">
    <property type="entry name" value="Rubredoxin-like"/>
    <property type="match status" value="1"/>
</dbReference>
<dbReference type="InterPro" id="IPR024935">
    <property type="entry name" value="Rubredoxin_dom"/>
</dbReference>
<protein>
    <submittedName>
        <fullName evidence="8">Rubredoxin</fullName>
    </submittedName>
</protein>
<keyword evidence="5" id="KW-0408">Iron</keyword>
<feature type="domain" description="Rubredoxin-like" evidence="7">
    <location>
        <begin position="60"/>
        <end position="106"/>
    </location>
</feature>
<dbReference type="EMBL" id="FNCV01000001">
    <property type="protein sequence ID" value="SDG47074.1"/>
    <property type="molecule type" value="Genomic_DNA"/>
</dbReference>
<keyword evidence="4" id="KW-0249">Electron transport</keyword>
<keyword evidence="6" id="KW-0732">Signal</keyword>
<dbReference type="InterPro" id="IPR050526">
    <property type="entry name" value="Rubredoxin_ET"/>
</dbReference>
<dbReference type="GO" id="GO:0009055">
    <property type="term" value="F:electron transfer activity"/>
    <property type="evidence" value="ECO:0007669"/>
    <property type="project" value="TreeGrafter"/>
</dbReference>
<accession>A0A1G7UHU3</accession>
<keyword evidence="9" id="KW-1185">Reference proteome</keyword>
<dbReference type="InterPro" id="IPR006311">
    <property type="entry name" value="TAT_signal"/>
</dbReference>
<evidence type="ECO:0000256" key="6">
    <source>
        <dbReference type="SAM" id="SignalP"/>
    </source>
</evidence>
<name>A0A1G7UHU3_9PROT</name>
<dbReference type="Gene3D" id="2.20.28.10">
    <property type="match status" value="1"/>
</dbReference>
<dbReference type="PANTHER" id="PTHR47627">
    <property type="entry name" value="RUBREDOXIN"/>
    <property type="match status" value="1"/>
</dbReference>
<dbReference type="PROSITE" id="PS00202">
    <property type="entry name" value="RUBREDOXIN"/>
    <property type="match status" value="1"/>
</dbReference>
<evidence type="ECO:0000256" key="4">
    <source>
        <dbReference type="ARBA" id="ARBA00022982"/>
    </source>
</evidence>
<evidence type="ECO:0000313" key="9">
    <source>
        <dbReference type="Proteomes" id="UP000217076"/>
    </source>
</evidence>
<keyword evidence="2" id="KW-0813">Transport</keyword>
<reference evidence="9" key="1">
    <citation type="submission" date="2016-10" db="EMBL/GenBank/DDBJ databases">
        <authorList>
            <person name="Varghese N."/>
            <person name="Submissions S."/>
        </authorList>
    </citation>
    <scope>NUCLEOTIDE SEQUENCE [LARGE SCALE GENOMIC DNA]</scope>
    <source>
        <strain evidence="9">930I</strain>
    </source>
</reference>